<dbReference type="PANTHER" id="PTHR42693">
    <property type="entry name" value="ARYLSULFATASE FAMILY MEMBER"/>
    <property type="match status" value="1"/>
</dbReference>
<evidence type="ECO:0000313" key="5">
    <source>
        <dbReference type="Proteomes" id="UP000315010"/>
    </source>
</evidence>
<name>A0A5C5ZBB7_9BACT</name>
<feature type="domain" description="Sulfatase N-terminal" evidence="3">
    <location>
        <begin position="7"/>
        <end position="60"/>
    </location>
</feature>
<dbReference type="PANTHER" id="PTHR42693:SF53">
    <property type="entry name" value="ENDO-4-O-SULFATASE"/>
    <property type="match status" value="1"/>
</dbReference>
<dbReference type="GO" id="GO:0004065">
    <property type="term" value="F:arylsulfatase activity"/>
    <property type="evidence" value="ECO:0007669"/>
    <property type="project" value="UniProtKB-EC"/>
</dbReference>
<evidence type="ECO:0000259" key="3">
    <source>
        <dbReference type="Pfam" id="PF00884"/>
    </source>
</evidence>
<comment type="similarity">
    <text evidence="1">Belongs to the sulfatase family.</text>
</comment>
<dbReference type="InterPro" id="IPR017850">
    <property type="entry name" value="Alkaline_phosphatase_core_sf"/>
</dbReference>
<dbReference type="RefSeq" id="WP_146402392.1">
    <property type="nucleotide sequence ID" value="NZ_SJPJ01000001.1"/>
</dbReference>
<proteinExistence type="inferred from homology"/>
<dbReference type="AlphaFoldDB" id="A0A5C5ZBB7"/>
<organism evidence="4 5">
    <name type="scientific">Novipirellula herctigrandis</name>
    <dbReference type="NCBI Taxonomy" id="2527986"/>
    <lineage>
        <taxon>Bacteria</taxon>
        <taxon>Pseudomonadati</taxon>
        <taxon>Planctomycetota</taxon>
        <taxon>Planctomycetia</taxon>
        <taxon>Pirellulales</taxon>
        <taxon>Pirellulaceae</taxon>
        <taxon>Novipirellula</taxon>
    </lineage>
</organism>
<evidence type="ECO:0000256" key="1">
    <source>
        <dbReference type="ARBA" id="ARBA00008779"/>
    </source>
</evidence>
<dbReference type="Gene3D" id="3.40.720.10">
    <property type="entry name" value="Alkaline Phosphatase, subunit A"/>
    <property type="match status" value="1"/>
</dbReference>
<keyword evidence="5" id="KW-1185">Reference proteome</keyword>
<reference evidence="4 5" key="1">
    <citation type="submission" date="2019-02" db="EMBL/GenBank/DDBJ databases">
        <title>Deep-cultivation of Planctomycetes and their phenomic and genomic characterization uncovers novel biology.</title>
        <authorList>
            <person name="Wiegand S."/>
            <person name="Jogler M."/>
            <person name="Boedeker C."/>
            <person name="Pinto D."/>
            <person name="Vollmers J."/>
            <person name="Rivas-Marin E."/>
            <person name="Kohn T."/>
            <person name="Peeters S.H."/>
            <person name="Heuer A."/>
            <person name="Rast P."/>
            <person name="Oberbeckmann S."/>
            <person name="Bunk B."/>
            <person name="Jeske O."/>
            <person name="Meyerdierks A."/>
            <person name="Storesund J.E."/>
            <person name="Kallscheuer N."/>
            <person name="Luecker S."/>
            <person name="Lage O.M."/>
            <person name="Pohl T."/>
            <person name="Merkel B.J."/>
            <person name="Hornburger P."/>
            <person name="Mueller R.-W."/>
            <person name="Bruemmer F."/>
            <person name="Labrenz M."/>
            <person name="Spormann A.M."/>
            <person name="Op Den Camp H."/>
            <person name="Overmann J."/>
            <person name="Amann R."/>
            <person name="Jetten M.S.M."/>
            <person name="Mascher T."/>
            <person name="Medema M.H."/>
            <person name="Devos D.P."/>
            <person name="Kaster A.-K."/>
            <person name="Ovreas L."/>
            <person name="Rohde M."/>
            <person name="Galperin M.Y."/>
            <person name="Jogler C."/>
        </authorList>
    </citation>
    <scope>NUCLEOTIDE SEQUENCE [LARGE SCALE GENOMIC DNA]</scope>
    <source>
        <strain evidence="4 5">CA13</strain>
    </source>
</reference>
<dbReference type="EMBL" id="SJPJ01000001">
    <property type="protein sequence ID" value="TWT84594.1"/>
    <property type="molecule type" value="Genomic_DNA"/>
</dbReference>
<dbReference type="OrthoDB" id="291352at2"/>
<dbReference type="InterPro" id="IPR000917">
    <property type="entry name" value="Sulfatase_N"/>
</dbReference>
<comment type="caution">
    <text evidence="4">The sequence shown here is derived from an EMBL/GenBank/DDBJ whole genome shotgun (WGS) entry which is preliminary data.</text>
</comment>
<evidence type="ECO:0000256" key="2">
    <source>
        <dbReference type="ARBA" id="ARBA00022801"/>
    </source>
</evidence>
<dbReference type="SUPFAM" id="SSF53649">
    <property type="entry name" value="Alkaline phosphatase-like"/>
    <property type="match status" value="1"/>
</dbReference>
<gene>
    <name evidence="4" type="primary">atsA_126</name>
    <name evidence="4" type="ORF">CA13_60740</name>
</gene>
<keyword evidence="2 4" id="KW-0378">Hydrolase</keyword>
<dbReference type="InterPro" id="IPR050738">
    <property type="entry name" value="Sulfatase"/>
</dbReference>
<protein>
    <submittedName>
        <fullName evidence="4">Arylsulfatase</fullName>
        <ecNumber evidence="4">3.1.6.1</ecNumber>
    </submittedName>
</protein>
<accession>A0A5C5ZBB7</accession>
<dbReference type="Proteomes" id="UP000315010">
    <property type="component" value="Unassembled WGS sequence"/>
</dbReference>
<dbReference type="EC" id="3.1.6.1" evidence="4"/>
<sequence>MTGGVADDRGYGEIEAFNPQRCKIPTPSLNQLACEGMTNTDAHTSSSVCLPSREALLTGR</sequence>
<evidence type="ECO:0000313" key="4">
    <source>
        <dbReference type="EMBL" id="TWT84594.1"/>
    </source>
</evidence>
<dbReference type="Pfam" id="PF00884">
    <property type="entry name" value="Sulfatase"/>
    <property type="match status" value="1"/>
</dbReference>